<dbReference type="InterPro" id="IPR024969">
    <property type="entry name" value="EIF3F/CSN6-like_C"/>
</dbReference>
<accession>A0A1I8AFK5</accession>
<dbReference type="WBParaSite" id="L893_g5269.t1">
    <property type="protein sequence ID" value="L893_g5269.t1"/>
    <property type="gene ID" value="L893_g5269"/>
</dbReference>
<evidence type="ECO:0000256" key="1">
    <source>
        <dbReference type="ARBA" id="ARBA00010893"/>
    </source>
</evidence>
<name>A0A1I8AFK5_9BILA</name>
<reference evidence="4" key="1">
    <citation type="submission" date="2016-11" db="UniProtKB">
        <authorList>
            <consortium name="WormBaseParasite"/>
        </authorList>
    </citation>
    <scope>IDENTIFICATION</scope>
</reference>
<feature type="domain" description="EIF3F/CSN6-like C-terminal" evidence="2">
    <location>
        <begin position="9"/>
        <end position="116"/>
    </location>
</feature>
<dbReference type="GO" id="GO:0008180">
    <property type="term" value="C:COP9 signalosome"/>
    <property type="evidence" value="ECO:0007669"/>
    <property type="project" value="TreeGrafter"/>
</dbReference>
<dbReference type="PANTHER" id="PTHR10540">
    <property type="entry name" value="EUKARYOTIC TRANSLATION INITIATION FACTOR 3 SUBUNIT F-RELATED"/>
    <property type="match status" value="1"/>
</dbReference>
<evidence type="ECO:0000259" key="2">
    <source>
        <dbReference type="Pfam" id="PF13012"/>
    </source>
</evidence>
<sequence length="163" mass="17850">MKWSLKCGDAEQIGLEHIARISADANSEQLSPKGKHLKSQINSVEMLMTRMKLLVQYLAAAKSGELPKNPEILLELKKLCERIRLLIAAERDDKGQKQIDDYKTAALLCNVVEIAGMLGDAIQKTNIIAAEHGTGMNMSLRPGMPPGFGKASKFGHSFGPTMF</sequence>
<protein>
    <submittedName>
        <fullName evidence="4">MitMem_reg domain-containing protein</fullName>
    </submittedName>
</protein>
<dbReference type="Proteomes" id="UP000095287">
    <property type="component" value="Unplaced"/>
</dbReference>
<proteinExistence type="inferred from homology"/>
<organism evidence="3 4">
    <name type="scientific">Steinernema glaseri</name>
    <dbReference type="NCBI Taxonomy" id="37863"/>
    <lineage>
        <taxon>Eukaryota</taxon>
        <taxon>Metazoa</taxon>
        <taxon>Ecdysozoa</taxon>
        <taxon>Nematoda</taxon>
        <taxon>Chromadorea</taxon>
        <taxon>Rhabditida</taxon>
        <taxon>Tylenchina</taxon>
        <taxon>Panagrolaimomorpha</taxon>
        <taxon>Strongyloidoidea</taxon>
        <taxon>Steinernematidae</taxon>
        <taxon>Steinernema</taxon>
    </lineage>
</organism>
<dbReference type="PANTHER" id="PTHR10540:SF8">
    <property type="entry name" value="COP9 SIGNALOSOME COMPLEX SUBUNIT 6"/>
    <property type="match status" value="1"/>
</dbReference>
<evidence type="ECO:0000313" key="4">
    <source>
        <dbReference type="WBParaSite" id="L893_g5269.t1"/>
    </source>
</evidence>
<evidence type="ECO:0000313" key="3">
    <source>
        <dbReference type="Proteomes" id="UP000095287"/>
    </source>
</evidence>
<dbReference type="AlphaFoldDB" id="A0A1I8AFK5"/>
<keyword evidence="3" id="KW-1185">Reference proteome</keyword>
<comment type="similarity">
    <text evidence="1">Belongs to the peptidase M67A family. CSN6 subfamily.</text>
</comment>
<dbReference type="Pfam" id="PF13012">
    <property type="entry name" value="MitMem_reg"/>
    <property type="match status" value="1"/>
</dbReference>